<dbReference type="EMBL" id="JAHCLR010000058">
    <property type="protein sequence ID" value="MBS9535749.1"/>
    <property type="molecule type" value="Genomic_DNA"/>
</dbReference>
<dbReference type="Proteomes" id="UP001519535">
    <property type="component" value="Unassembled WGS sequence"/>
</dbReference>
<gene>
    <name evidence="2" type="ORF">KIH27_19365</name>
</gene>
<protein>
    <submittedName>
        <fullName evidence="2">DUF5078 domain-containing protein</fullName>
    </submittedName>
</protein>
<evidence type="ECO:0000256" key="1">
    <source>
        <dbReference type="SAM" id="SignalP"/>
    </source>
</evidence>
<feature type="chain" id="PRO_5045128486" evidence="1">
    <location>
        <begin position="33"/>
        <end position="156"/>
    </location>
</feature>
<evidence type="ECO:0000313" key="3">
    <source>
        <dbReference type="Proteomes" id="UP001519535"/>
    </source>
</evidence>
<keyword evidence="3" id="KW-1185">Reference proteome</keyword>
<organism evidence="2 3">
    <name type="scientific">Mycolicibacter acidiphilus</name>
    <dbReference type="NCBI Taxonomy" id="2835306"/>
    <lineage>
        <taxon>Bacteria</taxon>
        <taxon>Bacillati</taxon>
        <taxon>Actinomycetota</taxon>
        <taxon>Actinomycetes</taxon>
        <taxon>Mycobacteriales</taxon>
        <taxon>Mycobacteriaceae</taxon>
        <taxon>Mycolicibacter</taxon>
    </lineage>
</organism>
<comment type="caution">
    <text evidence="2">The sequence shown here is derived from an EMBL/GenBank/DDBJ whole genome shotgun (WGS) entry which is preliminary data.</text>
</comment>
<name>A0ABS5RQ74_9MYCO</name>
<dbReference type="Pfam" id="PF16877">
    <property type="entry name" value="DUF5078"/>
    <property type="match status" value="1"/>
</dbReference>
<reference evidence="2 3" key="1">
    <citation type="submission" date="2021-05" db="EMBL/GenBank/DDBJ databases">
        <title>Mycobacterium acidophilum sp. nov., an extremely acid-tolerant member of the genus Mycobacterium.</title>
        <authorList>
            <person name="Xia J."/>
        </authorList>
    </citation>
    <scope>NUCLEOTIDE SEQUENCE [LARGE SCALE GENOMIC DNA]</scope>
    <source>
        <strain evidence="2 3">M1</strain>
    </source>
</reference>
<evidence type="ECO:0000313" key="2">
    <source>
        <dbReference type="EMBL" id="MBS9535749.1"/>
    </source>
</evidence>
<keyword evidence="1" id="KW-0732">Signal</keyword>
<accession>A0ABS5RQ74</accession>
<dbReference type="InterPro" id="IPR031702">
    <property type="entry name" value="DUF5078"/>
</dbReference>
<dbReference type="RefSeq" id="WP_214094600.1">
    <property type="nucleotide sequence ID" value="NZ_JAHCLR010000058.1"/>
</dbReference>
<proteinExistence type="predicted"/>
<sequence>MRTHRLSPVLRGAAVAAVAGIAASLFPAIAGADSTDDFPIPRRIIRTDCSAEQILAATRDTSPVYYERYMIDYHNKPVATQQAAQEKMHWFFSLDPAQRRAYSEELATNFADPVTLSWPNHAKIFFNNKGVVAKSTDVCDQYPRDDMSVWDWAPKP</sequence>
<feature type="signal peptide" evidence="1">
    <location>
        <begin position="1"/>
        <end position="32"/>
    </location>
</feature>